<protein>
    <recommendedName>
        <fullName evidence="2">WW domain-containing protein</fullName>
    </recommendedName>
</protein>
<evidence type="ECO:0000313" key="3">
    <source>
        <dbReference type="EMBL" id="GMI07737.1"/>
    </source>
</evidence>
<keyword evidence="4" id="KW-1185">Reference proteome</keyword>
<dbReference type="InterPro" id="IPR001202">
    <property type="entry name" value="WW_dom"/>
</dbReference>
<dbReference type="Proteomes" id="UP001165122">
    <property type="component" value="Unassembled WGS sequence"/>
</dbReference>
<comment type="caution">
    <text evidence="3">The sequence shown here is derived from an EMBL/GenBank/DDBJ whole genome shotgun (WGS) entry which is preliminary data.</text>
</comment>
<dbReference type="Gene3D" id="2.20.70.10">
    <property type="match status" value="1"/>
</dbReference>
<evidence type="ECO:0000256" key="1">
    <source>
        <dbReference type="SAM" id="MobiDB-lite"/>
    </source>
</evidence>
<name>A0A9W7CGA4_9STRA</name>
<dbReference type="PROSITE" id="PS01159">
    <property type="entry name" value="WW_DOMAIN_1"/>
    <property type="match status" value="1"/>
</dbReference>
<feature type="region of interest" description="Disordered" evidence="1">
    <location>
        <begin position="313"/>
        <end position="351"/>
    </location>
</feature>
<feature type="domain" description="WW" evidence="2">
    <location>
        <begin position="296"/>
        <end position="321"/>
    </location>
</feature>
<sequence length="351" mass="38327">MNCEICNVVICQSKTEERKQIKKKNLSKVEKKDGGPRSFEMLKHFCEQCNLYLCNSCASNEGLHGEDCFFCEDCGFKEHGWCDTCDEMICRECGPPIYFCESCEECVCMGCCEWVCVKCLKMGCPGCGEEGAVRCDWCGVSRCEECNEESTTDRIITDCKSKTCEKLSIENHCTPVCSTVIAGKKVQNPCFESSARLAGLPRWQVFQSVIGSFTAGASFGPSGLEFFLIPDQNSEGGEGGESYLLCAATGKATTAPTDEDPPPPLIYDPTSINGEMVSAAVKVGSNNNTDANVSEWHLAVDANSGKTYYYTTEGETRWDKPEESPAPAPVPAPAPASQQDRTLEAMMSQLL</sequence>
<reference evidence="4" key="1">
    <citation type="journal article" date="2023" name="Commun. Biol.">
        <title>Genome analysis of Parmales, the sister group of diatoms, reveals the evolutionary specialization of diatoms from phago-mixotrophs to photoautotrophs.</title>
        <authorList>
            <person name="Ban H."/>
            <person name="Sato S."/>
            <person name="Yoshikawa S."/>
            <person name="Yamada K."/>
            <person name="Nakamura Y."/>
            <person name="Ichinomiya M."/>
            <person name="Sato N."/>
            <person name="Blanc-Mathieu R."/>
            <person name="Endo H."/>
            <person name="Kuwata A."/>
            <person name="Ogata H."/>
        </authorList>
    </citation>
    <scope>NUCLEOTIDE SEQUENCE [LARGE SCALE GENOMIC DNA]</scope>
    <source>
        <strain evidence="4">NIES 3700</strain>
    </source>
</reference>
<dbReference type="CDD" id="cd00201">
    <property type="entry name" value="WW"/>
    <property type="match status" value="1"/>
</dbReference>
<dbReference type="AlphaFoldDB" id="A0A9W7CGA4"/>
<feature type="compositionally biased region" description="Basic and acidic residues" evidence="1">
    <location>
        <begin position="314"/>
        <end position="323"/>
    </location>
</feature>
<organism evidence="3 4">
    <name type="scientific">Triparma laevis f. longispina</name>
    <dbReference type="NCBI Taxonomy" id="1714387"/>
    <lineage>
        <taxon>Eukaryota</taxon>
        <taxon>Sar</taxon>
        <taxon>Stramenopiles</taxon>
        <taxon>Ochrophyta</taxon>
        <taxon>Bolidophyceae</taxon>
        <taxon>Parmales</taxon>
        <taxon>Triparmaceae</taxon>
        <taxon>Triparma</taxon>
    </lineage>
</organism>
<dbReference type="EMBL" id="BRXW01000115">
    <property type="protein sequence ID" value="GMI07737.1"/>
    <property type="molecule type" value="Genomic_DNA"/>
</dbReference>
<accession>A0A9W7CGA4</accession>
<gene>
    <name evidence="3" type="ORF">TrLO_g11535</name>
</gene>
<feature type="compositionally biased region" description="Pro residues" evidence="1">
    <location>
        <begin position="324"/>
        <end position="334"/>
    </location>
</feature>
<evidence type="ECO:0000259" key="2">
    <source>
        <dbReference type="PROSITE" id="PS01159"/>
    </source>
</evidence>
<proteinExistence type="predicted"/>
<evidence type="ECO:0000313" key="4">
    <source>
        <dbReference type="Proteomes" id="UP001165122"/>
    </source>
</evidence>